<sequence length="97" mass="10898">NEEERKGATANDKVILGMFKHTEEERKNDFPVDVDELENSVADDVQQARKRKNPFEGLPSYPSEFEPGVLKPIGTIIEANSPINVSMLFTFLTNVCT</sequence>
<dbReference type="Proteomes" id="UP000265520">
    <property type="component" value="Unassembled WGS sequence"/>
</dbReference>
<dbReference type="AlphaFoldDB" id="A0A392RG75"/>
<reference evidence="1 2" key="1">
    <citation type="journal article" date="2018" name="Front. Plant Sci.">
        <title>Red Clover (Trifolium pratense) and Zigzag Clover (T. medium) - A Picture of Genomic Similarities and Differences.</title>
        <authorList>
            <person name="Dluhosova J."/>
            <person name="Istvanek J."/>
            <person name="Nedelnik J."/>
            <person name="Repkova J."/>
        </authorList>
    </citation>
    <scope>NUCLEOTIDE SEQUENCE [LARGE SCALE GENOMIC DNA]</scope>
    <source>
        <strain evidence="2">cv. 10/8</strain>
        <tissue evidence="1">Leaf</tissue>
    </source>
</reference>
<keyword evidence="2" id="KW-1185">Reference proteome</keyword>
<evidence type="ECO:0000313" key="2">
    <source>
        <dbReference type="Proteomes" id="UP000265520"/>
    </source>
</evidence>
<organism evidence="1 2">
    <name type="scientific">Trifolium medium</name>
    <dbReference type="NCBI Taxonomy" id="97028"/>
    <lineage>
        <taxon>Eukaryota</taxon>
        <taxon>Viridiplantae</taxon>
        <taxon>Streptophyta</taxon>
        <taxon>Embryophyta</taxon>
        <taxon>Tracheophyta</taxon>
        <taxon>Spermatophyta</taxon>
        <taxon>Magnoliopsida</taxon>
        <taxon>eudicotyledons</taxon>
        <taxon>Gunneridae</taxon>
        <taxon>Pentapetalae</taxon>
        <taxon>rosids</taxon>
        <taxon>fabids</taxon>
        <taxon>Fabales</taxon>
        <taxon>Fabaceae</taxon>
        <taxon>Papilionoideae</taxon>
        <taxon>50 kb inversion clade</taxon>
        <taxon>NPAAA clade</taxon>
        <taxon>Hologalegina</taxon>
        <taxon>IRL clade</taxon>
        <taxon>Trifolieae</taxon>
        <taxon>Trifolium</taxon>
    </lineage>
</organism>
<protein>
    <submittedName>
        <fullName evidence="1">Uncharacterized protein</fullName>
    </submittedName>
</protein>
<comment type="caution">
    <text evidence="1">The sequence shown here is derived from an EMBL/GenBank/DDBJ whole genome shotgun (WGS) entry which is preliminary data.</text>
</comment>
<proteinExistence type="predicted"/>
<dbReference type="EMBL" id="LXQA010225196">
    <property type="protein sequence ID" value="MCI35618.1"/>
    <property type="molecule type" value="Genomic_DNA"/>
</dbReference>
<evidence type="ECO:0000313" key="1">
    <source>
        <dbReference type="EMBL" id="MCI35618.1"/>
    </source>
</evidence>
<accession>A0A392RG75</accession>
<name>A0A392RG75_9FABA</name>
<feature type="non-terminal residue" evidence="1">
    <location>
        <position position="1"/>
    </location>
</feature>